<organism evidence="4 5">
    <name type="scientific">Anaerotruncus colihominis</name>
    <dbReference type="NCBI Taxonomy" id="169435"/>
    <lineage>
        <taxon>Bacteria</taxon>
        <taxon>Bacillati</taxon>
        <taxon>Bacillota</taxon>
        <taxon>Clostridia</taxon>
        <taxon>Eubacteriales</taxon>
        <taxon>Oscillospiraceae</taxon>
        <taxon>Anaerotruncus</taxon>
    </lineage>
</organism>
<dbReference type="Gene3D" id="1.10.10.10">
    <property type="entry name" value="Winged helix-like DNA-binding domain superfamily/Winged helix DNA-binding domain"/>
    <property type="match status" value="1"/>
</dbReference>
<dbReference type="Proteomes" id="UP000095765">
    <property type="component" value="Unassembled WGS sequence"/>
</dbReference>
<evidence type="ECO:0000313" key="4">
    <source>
        <dbReference type="EMBL" id="CUP91868.1"/>
    </source>
</evidence>
<keyword evidence="2 4" id="KW-0418">Kinase</keyword>
<dbReference type="PANTHER" id="PTHR10584">
    <property type="entry name" value="SUGAR KINASE"/>
    <property type="match status" value="1"/>
</dbReference>
<dbReference type="SUPFAM" id="SSF46785">
    <property type="entry name" value="Winged helix' DNA-binding domain"/>
    <property type="match status" value="1"/>
</dbReference>
<evidence type="ECO:0000256" key="2">
    <source>
        <dbReference type="ARBA" id="ARBA00022777"/>
    </source>
</evidence>
<dbReference type="InterPro" id="IPR036390">
    <property type="entry name" value="WH_DNA-bd_sf"/>
</dbReference>
<dbReference type="RefSeq" id="WP_006875973.1">
    <property type="nucleotide sequence ID" value="NZ_CABIWA010000018.1"/>
</dbReference>
<dbReference type="Pfam" id="PF00294">
    <property type="entry name" value="PfkB"/>
    <property type="match status" value="1"/>
</dbReference>
<dbReference type="PROSITE" id="PS00584">
    <property type="entry name" value="PFKB_KINASES_2"/>
    <property type="match status" value="1"/>
</dbReference>
<dbReference type="PROSITE" id="PS00583">
    <property type="entry name" value="PFKB_KINASES_1"/>
    <property type="match status" value="1"/>
</dbReference>
<dbReference type="CDD" id="cd01941">
    <property type="entry name" value="YeiC_kinase_like"/>
    <property type="match status" value="1"/>
</dbReference>
<dbReference type="InterPro" id="IPR002173">
    <property type="entry name" value="Carboh/pur_kinase_PfkB_CS"/>
</dbReference>
<dbReference type="EC" id="2.7.1.83" evidence="4"/>
<evidence type="ECO:0000256" key="1">
    <source>
        <dbReference type="ARBA" id="ARBA00022679"/>
    </source>
</evidence>
<evidence type="ECO:0000259" key="3">
    <source>
        <dbReference type="Pfam" id="PF00294"/>
    </source>
</evidence>
<dbReference type="Pfam" id="PF13412">
    <property type="entry name" value="HTH_24"/>
    <property type="match status" value="1"/>
</dbReference>
<dbReference type="InterPro" id="IPR011611">
    <property type="entry name" value="PfkB_dom"/>
</dbReference>
<dbReference type="InterPro" id="IPR029056">
    <property type="entry name" value="Ribokinase-like"/>
</dbReference>
<gene>
    <name evidence="4" type="primary">psuK</name>
    <name evidence="4" type="ORF">ERS852551_02389</name>
</gene>
<accession>A0A174S861</accession>
<reference evidence="4 5" key="1">
    <citation type="submission" date="2015-09" db="EMBL/GenBank/DDBJ databases">
        <authorList>
            <consortium name="Pathogen Informatics"/>
        </authorList>
    </citation>
    <scope>NUCLEOTIDE SEQUENCE [LARGE SCALE GENOMIC DNA]</scope>
    <source>
        <strain evidence="4 5">2789STDY5834939</strain>
    </source>
</reference>
<dbReference type="AlphaFoldDB" id="A0A174S861"/>
<sequence>MITERERQILRWIEENPLISQQELAELGNITRSSVAVHISNLMKKGLIQGKGYILQKNPYIVVIGGVNMDIFGHPDAPLVQKDSNPGHVSLSAGGVARNIAHNLALLGEDVKFISAFGEDAHAAQLAEGCRRVGMDISNSLTVPGGVTSTYMFITDEHGDMMLAIADMDIYNQITPKFLETKIDFINRASLCIVDTNLSSESLRYLAENCRCPLFADTVSTTKAKKLAGLLYHIHTLKPNKLEAQLLTGIEITDESSLRRAAKKLLDMGLEQVFISLGGDGVFCANHHGQALLPCYASESVNTTGAGDSFMAALAWGWRQGLSLEDTARAGLAAASICIASEETISPRISAKAIYDIIGMMPPEEAE</sequence>
<dbReference type="InterPro" id="IPR036388">
    <property type="entry name" value="WH-like_DNA-bd_sf"/>
</dbReference>
<dbReference type="EMBL" id="CZBE01000016">
    <property type="protein sequence ID" value="CUP91868.1"/>
    <property type="molecule type" value="Genomic_DNA"/>
</dbReference>
<dbReference type="SUPFAM" id="SSF53613">
    <property type="entry name" value="Ribokinase-like"/>
    <property type="match status" value="1"/>
</dbReference>
<protein>
    <submittedName>
        <fullName evidence="4">Pseudouridine kinase</fullName>
        <ecNumber evidence="4">2.7.1.83</ecNumber>
    </submittedName>
</protein>
<proteinExistence type="predicted"/>
<dbReference type="Gene3D" id="3.40.1190.20">
    <property type="match status" value="1"/>
</dbReference>
<keyword evidence="1 4" id="KW-0808">Transferase</keyword>
<evidence type="ECO:0000313" key="5">
    <source>
        <dbReference type="Proteomes" id="UP000095765"/>
    </source>
</evidence>
<dbReference type="GO" id="GO:0050225">
    <property type="term" value="F:pseudouridine kinase activity"/>
    <property type="evidence" value="ECO:0007669"/>
    <property type="project" value="UniProtKB-EC"/>
</dbReference>
<feature type="domain" description="Carbohydrate kinase PfkB" evidence="3">
    <location>
        <begin position="60"/>
        <end position="347"/>
    </location>
</feature>
<dbReference type="PANTHER" id="PTHR10584:SF166">
    <property type="entry name" value="RIBOKINASE"/>
    <property type="match status" value="1"/>
</dbReference>
<name>A0A174S861_9FIRM</name>